<evidence type="ECO:0000313" key="2">
    <source>
        <dbReference type="EMBL" id="KAL3090014.1"/>
    </source>
</evidence>
<evidence type="ECO:0008006" key="4">
    <source>
        <dbReference type="Google" id="ProtNLM"/>
    </source>
</evidence>
<comment type="caution">
    <text evidence="2">The sequence shown here is derived from an EMBL/GenBank/DDBJ whole genome shotgun (WGS) entry which is preliminary data.</text>
</comment>
<reference evidence="2 3" key="1">
    <citation type="submission" date="2024-10" db="EMBL/GenBank/DDBJ databases">
        <authorList>
            <person name="Kim D."/>
        </authorList>
    </citation>
    <scope>NUCLEOTIDE SEQUENCE [LARGE SCALE GENOMIC DNA]</scope>
    <source>
        <strain evidence="2">Taebaek</strain>
    </source>
</reference>
<protein>
    <recommendedName>
        <fullName evidence="4">Secreted protein</fullName>
    </recommendedName>
</protein>
<proteinExistence type="predicted"/>
<feature type="region of interest" description="Disordered" evidence="1">
    <location>
        <begin position="75"/>
        <end position="95"/>
    </location>
</feature>
<evidence type="ECO:0000313" key="3">
    <source>
        <dbReference type="Proteomes" id="UP001620645"/>
    </source>
</evidence>
<accession>A0ABD2JHB3</accession>
<name>A0ABD2JHB3_HETSC</name>
<gene>
    <name evidence="2" type="ORF">niasHS_006466</name>
</gene>
<dbReference type="Proteomes" id="UP001620645">
    <property type="component" value="Unassembled WGS sequence"/>
</dbReference>
<dbReference type="EMBL" id="JBICCN010000143">
    <property type="protein sequence ID" value="KAL3090014.1"/>
    <property type="molecule type" value="Genomic_DNA"/>
</dbReference>
<organism evidence="2 3">
    <name type="scientific">Heterodera schachtii</name>
    <name type="common">Sugarbeet cyst nematode worm</name>
    <name type="synonym">Tylenchus schachtii</name>
    <dbReference type="NCBI Taxonomy" id="97005"/>
    <lineage>
        <taxon>Eukaryota</taxon>
        <taxon>Metazoa</taxon>
        <taxon>Ecdysozoa</taxon>
        <taxon>Nematoda</taxon>
        <taxon>Chromadorea</taxon>
        <taxon>Rhabditida</taxon>
        <taxon>Tylenchina</taxon>
        <taxon>Tylenchomorpha</taxon>
        <taxon>Tylenchoidea</taxon>
        <taxon>Heteroderidae</taxon>
        <taxon>Heteroderinae</taxon>
        <taxon>Heterodera</taxon>
    </lineage>
</organism>
<sequence length="95" mass="10322">MSKASAVVGFGGGLAAQRAQQPLLLVVVLPMQKNLPLTNECCPSVVAQLNLGQQLPSVADERQCRLNWHGTDEVLAPPQQGRANRKGTRTEFRKM</sequence>
<keyword evidence="3" id="KW-1185">Reference proteome</keyword>
<evidence type="ECO:0000256" key="1">
    <source>
        <dbReference type="SAM" id="MobiDB-lite"/>
    </source>
</evidence>
<dbReference type="AlphaFoldDB" id="A0ABD2JHB3"/>